<feature type="region of interest" description="Disordered" evidence="7">
    <location>
        <begin position="820"/>
        <end position="919"/>
    </location>
</feature>
<keyword evidence="5" id="KW-0966">Cell projection</keyword>
<dbReference type="CDD" id="cd00030">
    <property type="entry name" value="C2"/>
    <property type="match status" value="1"/>
</dbReference>
<name>A0AAW0N848_9GOBI</name>
<evidence type="ECO:0000256" key="1">
    <source>
        <dbReference type="ARBA" id="ARBA00004138"/>
    </source>
</evidence>
<dbReference type="Proteomes" id="UP001460270">
    <property type="component" value="Unassembled WGS sequence"/>
</dbReference>
<evidence type="ECO:0000256" key="6">
    <source>
        <dbReference type="SAM" id="Coils"/>
    </source>
</evidence>
<dbReference type="EMBL" id="JBBPFD010000017">
    <property type="protein sequence ID" value="KAK7891766.1"/>
    <property type="molecule type" value="Genomic_DNA"/>
</dbReference>
<feature type="compositionally biased region" description="Low complexity" evidence="7">
    <location>
        <begin position="826"/>
        <end position="835"/>
    </location>
</feature>
<dbReference type="InterPro" id="IPR000008">
    <property type="entry name" value="C2_dom"/>
</dbReference>
<dbReference type="GO" id="GO:0046548">
    <property type="term" value="P:retinal rod cell development"/>
    <property type="evidence" value="ECO:0007669"/>
    <property type="project" value="TreeGrafter"/>
</dbReference>
<dbReference type="Gene3D" id="2.60.40.150">
    <property type="entry name" value="C2 domain"/>
    <property type="match status" value="3"/>
</dbReference>
<feature type="domain" description="C2" evidence="8">
    <location>
        <begin position="679"/>
        <end position="796"/>
    </location>
</feature>
<feature type="coiled-coil region" evidence="6">
    <location>
        <begin position="44"/>
        <end position="140"/>
    </location>
</feature>
<gene>
    <name evidence="9" type="ORF">WMY93_023729</name>
</gene>
<feature type="compositionally biased region" description="Polar residues" evidence="7">
    <location>
        <begin position="870"/>
        <end position="881"/>
    </location>
</feature>
<dbReference type="SUPFAM" id="SSF49562">
    <property type="entry name" value="C2 domain (Calcium/lipid-binding domain, CaLB)"/>
    <property type="match status" value="2"/>
</dbReference>
<comment type="subcellular location">
    <subcellularLocation>
        <location evidence="1">Cell projection</location>
        <location evidence="1">Cilium</location>
    </subcellularLocation>
</comment>
<dbReference type="InterPro" id="IPR035892">
    <property type="entry name" value="C2_domain_sf"/>
</dbReference>
<protein>
    <recommendedName>
        <fullName evidence="8">C2 domain-containing protein</fullName>
    </recommendedName>
</protein>
<feature type="compositionally biased region" description="Basic and acidic residues" evidence="7">
    <location>
        <begin position="839"/>
        <end position="848"/>
    </location>
</feature>
<comment type="similarity">
    <text evidence="2">Belongs to the RPGRIP1 family.</text>
</comment>
<comment type="caution">
    <text evidence="9">The sequence shown here is derived from an EMBL/GenBank/DDBJ whole genome shotgun (WGS) entry which is preliminary data.</text>
</comment>
<dbReference type="GO" id="GO:1905515">
    <property type="term" value="P:non-motile cilium assembly"/>
    <property type="evidence" value="ECO:0007669"/>
    <property type="project" value="TreeGrafter"/>
</dbReference>
<keyword evidence="3 6" id="KW-0175">Coiled coil</keyword>
<dbReference type="SMART" id="SM00239">
    <property type="entry name" value="C2"/>
    <property type="match status" value="1"/>
</dbReference>
<evidence type="ECO:0000256" key="3">
    <source>
        <dbReference type="ARBA" id="ARBA00023054"/>
    </source>
</evidence>
<feature type="coiled-coil region" evidence="6">
    <location>
        <begin position="201"/>
        <end position="319"/>
    </location>
</feature>
<dbReference type="GO" id="GO:0005856">
    <property type="term" value="C:cytoskeleton"/>
    <property type="evidence" value="ECO:0007669"/>
    <property type="project" value="UniProtKB-ARBA"/>
</dbReference>
<organism evidence="9 10">
    <name type="scientific">Mugilogobius chulae</name>
    <name type="common">yellowstripe goby</name>
    <dbReference type="NCBI Taxonomy" id="88201"/>
    <lineage>
        <taxon>Eukaryota</taxon>
        <taxon>Metazoa</taxon>
        <taxon>Chordata</taxon>
        <taxon>Craniata</taxon>
        <taxon>Vertebrata</taxon>
        <taxon>Euteleostomi</taxon>
        <taxon>Actinopterygii</taxon>
        <taxon>Neopterygii</taxon>
        <taxon>Teleostei</taxon>
        <taxon>Neoteleostei</taxon>
        <taxon>Acanthomorphata</taxon>
        <taxon>Gobiaria</taxon>
        <taxon>Gobiiformes</taxon>
        <taxon>Gobioidei</taxon>
        <taxon>Gobiidae</taxon>
        <taxon>Gobionellinae</taxon>
        <taxon>Mugilogobius</taxon>
    </lineage>
</organism>
<evidence type="ECO:0000256" key="4">
    <source>
        <dbReference type="ARBA" id="ARBA00023069"/>
    </source>
</evidence>
<keyword evidence="10" id="KW-1185">Reference proteome</keyword>
<feature type="coiled-coil region" evidence="6">
    <location>
        <begin position="354"/>
        <end position="402"/>
    </location>
</feature>
<evidence type="ECO:0000313" key="9">
    <source>
        <dbReference type="EMBL" id="KAK7891766.1"/>
    </source>
</evidence>
<dbReference type="Pfam" id="PF11618">
    <property type="entry name" value="C2-C2_1"/>
    <property type="match status" value="1"/>
</dbReference>
<dbReference type="InterPro" id="IPR041091">
    <property type="entry name" value="RPGRIP1_C"/>
</dbReference>
<evidence type="ECO:0000259" key="8">
    <source>
        <dbReference type="PROSITE" id="PS50004"/>
    </source>
</evidence>
<dbReference type="GO" id="GO:0032391">
    <property type="term" value="C:photoreceptor connecting cilium"/>
    <property type="evidence" value="ECO:0007669"/>
    <property type="project" value="TreeGrafter"/>
</dbReference>
<dbReference type="InterPro" id="IPR031139">
    <property type="entry name" value="RPGRIP1_fam"/>
</dbReference>
<evidence type="ECO:0000256" key="2">
    <source>
        <dbReference type="ARBA" id="ARBA00006042"/>
    </source>
</evidence>
<evidence type="ECO:0000256" key="7">
    <source>
        <dbReference type="SAM" id="MobiDB-lite"/>
    </source>
</evidence>
<dbReference type="PANTHER" id="PTHR14240">
    <property type="entry name" value="RETINITIS PIGMENTOSA GTPASE REGULATOR-INTERACTING PROTEIN"/>
    <property type="match status" value="1"/>
</dbReference>
<reference evidence="10" key="1">
    <citation type="submission" date="2024-04" db="EMBL/GenBank/DDBJ databases">
        <title>Salinicola lusitanus LLJ914,a marine bacterium isolated from the Okinawa Trough.</title>
        <authorList>
            <person name="Li J."/>
        </authorList>
    </citation>
    <scope>NUCLEOTIDE SEQUENCE [LARGE SCALE GENOMIC DNA]</scope>
</reference>
<accession>A0AAW0N848</accession>
<dbReference type="Pfam" id="PF18111">
    <property type="entry name" value="RPGR1_C"/>
    <property type="match status" value="1"/>
</dbReference>
<feature type="compositionally biased region" description="Acidic residues" evidence="7">
    <location>
        <begin position="888"/>
        <end position="898"/>
    </location>
</feature>
<evidence type="ECO:0000256" key="5">
    <source>
        <dbReference type="ARBA" id="ARBA00023273"/>
    </source>
</evidence>
<dbReference type="PROSITE" id="PS50004">
    <property type="entry name" value="C2"/>
    <property type="match status" value="1"/>
</dbReference>
<dbReference type="AlphaFoldDB" id="A0AAW0N848"/>
<keyword evidence="4" id="KW-0969">Cilium</keyword>
<dbReference type="Pfam" id="PF00168">
    <property type="entry name" value="C2"/>
    <property type="match status" value="1"/>
</dbReference>
<proteinExistence type="inferred from homology"/>
<sequence>MLYFDDTAADVPVRDTSLDVPRLTLDTSGAANARVRQDVLRMSREELEDKFLRLNDENLNLKQHINKQDDKIKKLATKLMRLVKDRSRLEQLASGATPQPGPRVRDVGMEEMIEDLQDNIRSLQSENEALKQRLHVAKQQILQQGRRATPYSHVHSRINSGMKKLRDTPSPSPMRPKSARSSEGAGRPPTGQLPRYGHSLLEEARAEIRNLENVIESQRSHMEALEGDAQLLRDELRRKEEEFEERLLDARQQQTSNLRTHVNSNVNMIKLQKQLAERSNAITELEGRFLQLQELQEQISELEQERDLLKENNNKLLSSAFDVSQQQKWQIQEQKLKLQISQLETALQADLVDKNEILDKVKAERETSEKLTEENKKLHIQFLEQKQQLEEMKDQLKVYSKDSDYDVSELTEALLLVKKRKSQRSGELAFLTAVGDEVNLDVELKELRAAHAEVTQELEKTRSLLSVESRICRGYKAELDTVSSKVKCERLELEQRLESQAKLLDSRAARIKKLEAQLKDIAYGTKSYVFKTDVSEEDEADQFNESLHLERGENLLELQICGASLSPSALQALSDPEPSTFCTYRLHLFELHSTPVVSGRSPQYGFTSRYVVRVDGEFLDYVNRSAVTVELHQAQGVSDETRSFGSLDYWFRLRIPMKQTLLLYKEKLKAVDYVSSDQPLQQPPLSDDWNELCVTVHSCSGLRSRSSAPPSPYVVYRFYDSPDYPSETAEDSSEPLFNDSKLYSVAMDFNLHRYLSSEVVQFYVFDYKEEQMDVYLGKAKVPLKPLAQDKAITGLFELSDPAGLPAGHIQLSLKWKLSYLPPPGQRSPQRSQSSPLNTERVRKQRDCSTAKLRQKTLPKEGPAAKKVTFVETSVPETQPVSESLPAAPDDDEDEEEEESHFSEGQLLASSSQSDDSDQISDQITDHMEGVRSSARGGGVSVSAARVQSFPGCLSGAAVRGVFSAGRGDVETPVSLPKPTQGQKVNFNYSKVIPVDAENHSERRRLLRTVLQGKSPQMEMIRFTVVSEPLEEEEQERECEDVGLAFLRLPEILQNQQDLNEAPLNVLDAEDQSAVIGVLTVSVEGLSALSPSWRTHKSTASSLLETLLPVQIQFCCRGYAEGQITAV</sequence>
<feature type="region of interest" description="Disordered" evidence="7">
    <location>
        <begin position="144"/>
        <end position="195"/>
    </location>
</feature>
<evidence type="ECO:0000313" key="10">
    <source>
        <dbReference type="Proteomes" id="UP001460270"/>
    </source>
</evidence>
<dbReference type="PANTHER" id="PTHR14240:SF1">
    <property type="entry name" value="PROTEIN FANTOM-RELATED"/>
    <property type="match status" value="1"/>
</dbReference>
<dbReference type="InterPro" id="IPR021656">
    <property type="entry name" value="C2-C2_1"/>
</dbReference>